<dbReference type="InterPro" id="IPR029055">
    <property type="entry name" value="Ntn_hydrolases_N"/>
</dbReference>
<evidence type="ECO:0000256" key="1">
    <source>
        <dbReference type="ARBA" id="ARBA00022605"/>
    </source>
</evidence>
<dbReference type="Pfam" id="PF13537">
    <property type="entry name" value="GATase_7"/>
    <property type="match status" value="1"/>
</dbReference>
<keyword evidence="2" id="KW-0061">Asparagine biosynthesis</keyword>
<dbReference type="InterPro" id="IPR051857">
    <property type="entry name" value="Asn_synthetase_domain"/>
</dbReference>
<comment type="caution">
    <text evidence="6">The sequence shown here is derived from an EMBL/GenBank/DDBJ whole genome shotgun (WGS) entry which is preliminary data.</text>
</comment>
<dbReference type="SUPFAM" id="SSF56235">
    <property type="entry name" value="N-terminal nucleophile aminohydrolases (Ntn hydrolases)"/>
    <property type="match status" value="1"/>
</dbReference>
<dbReference type="Gene3D" id="3.60.20.10">
    <property type="entry name" value="Glutamine Phosphoribosylpyrophosphate, subunit 1, domain 1"/>
    <property type="match status" value="1"/>
</dbReference>
<dbReference type="InterPro" id="IPR017932">
    <property type="entry name" value="GATase_2_dom"/>
</dbReference>
<evidence type="ECO:0000259" key="4">
    <source>
        <dbReference type="Pfam" id="PF00733"/>
    </source>
</evidence>
<proteinExistence type="predicted"/>
<dbReference type="AlphaFoldDB" id="A0A9Q1HBE8"/>
<dbReference type="Pfam" id="PF00733">
    <property type="entry name" value="Asn_synthase"/>
    <property type="match status" value="1"/>
</dbReference>
<reference evidence="6" key="1">
    <citation type="submission" date="2021-10" db="EMBL/GenBank/DDBJ databases">
        <title>Tropical sea cucumber genome reveals ecological adaptation and Cuvierian tubules defense mechanism.</title>
        <authorList>
            <person name="Chen T."/>
        </authorList>
    </citation>
    <scope>NUCLEOTIDE SEQUENCE</scope>
    <source>
        <strain evidence="6">Nanhai2018</strain>
        <tissue evidence="6">Muscle</tissue>
    </source>
</reference>
<keyword evidence="3" id="KW-0315">Glutamine amidotransferase</keyword>
<dbReference type="OrthoDB" id="10252281at2759"/>
<evidence type="ECO:0000256" key="3">
    <source>
        <dbReference type="ARBA" id="ARBA00022962"/>
    </source>
</evidence>
<evidence type="ECO:0000256" key="2">
    <source>
        <dbReference type="ARBA" id="ARBA00022888"/>
    </source>
</evidence>
<accession>A0A9Q1HBE8</accession>
<feature type="domain" description="Asparagine synthetase" evidence="4">
    <location>
        <begin position="550"/>
        <end position="630"/>
    </location>
</feature>
<dbReference type="Proteomes" id="UP001152320">
    <property type="component" value="Chromosome 6"/>
</dbReference>
<keyword evidence="1" id="KW-0028">Amino-acid biosynthesis</keyword>
<evidence type="ECO:0000259" key="5">
    <source>
        <dbReference type="Pfam" id="PF13537"/>
    </source>
</evidence>
<protein>
    <submittedName>
        <fullName evidence="6">Asparagine synthetase domain-containing protein 1</fullName>
    </submittedName>
</protein>
<keyword evidence="7" id="KW-1185">Reference proteome</keyword>
<dbReference type="EMBL" id="JAIZAY010000006">
    <property type="protein sequence ID" value="KAJ8039899.1"/>
    <property type="molecule type" value="Genomic_DNA"/>
</dbReference>
<dbReference type="Gene3D" id="3.40.50.620">
    <property type="entry name" value="HUPs"/>
    <property type="match status" value="1"/>
</dbReference>
<organism evidence="6 7">
    <name type="scientific">Holothuria leucospilota</name>
    <name type="common">Black long sea cucumber</name>
    <name type="synonym">Mertensiothuria leucospilota</name>
    <dbReference type="NCBI Taxonomy" id="206669"/>
    <lineage>
        <taxon>Eukaryota</taxon>
        <taxon>Metazoa</taxon>
        <taxon>Echinodermata</taxon>
        <taxon>Eleutherozoa</taxon>
        <taxon>Echinozoa</taxon>
        <taxon>Holothuroidea</taxon>
        <taxon>Aspidochirotacea</taxon>
        <taxon>Aspidochirotida</taxon>
        <taxon>Holothuriidae</taxon>
        <taxon>Holothuria</taxon>
    </lineage>
</organism>
<dbReference type="GO" id="GO:0004066">
    <property type="term" value="F:asparagine synthase (glutamine-hydrolyzing) activity"/>
    <property type="evidence" value="ECO:0007669"/>
    <property type="project" value="InterPro"/>
</dbReference>
<dbReference type="CDD" id="cd01991">
    <property type="entry name" value="Asn_synthase_B_C"/>
    <property type="match status" value="1"/>
</dbReference>
<feature type="domain" description="Glutamine amidotransferase type-2" evidence="5">
    <location>
        <begin position="69"/>
        <end position="164"/>
    </location>
</feature>
<dbReference type="SUPFAM" id="SSF52402">
    <property type="entry name" value="Adenine nucleotide alpha hydrolases-like"/>
    <property type="match status" value="1"/>
</dbReference>
<name>A0A9Q1HBE8_HOLLE</name>
<dbReference type="PANTHER" id="PTHR45937:SF1">
    <property type="entry name" value="ASPARAGINE SYNTHETASE DOMAIN-CONTAINING PROTEIN 1"/>
    <property type="match status" value="1"/>
</dbReference>
<evidence type="ECO:0000313" key="6">
    <source>
        <dbReference type="EMBL" id="KAJ8039899.1"/>
    </source>
</evidence>
<gene>
    <name evidence="6" type="ORF">HOLleu_14050</name>
</gene>
<dbReference type="GO" id="GO:0006529">
    <property type="term" value="P:asparagine biosynthetic process"/>
    <property type="evidence" value="ECO:0007669"/>
    <property type="project" value="UniProtKB-KW"/>
</dbReference>
<dbReference type="PANTHER" id="PTHR45937">
    <property type="entry name" value="ASPARAGINE SYNTHETASE DOMAIN-CONTAINING PROTEIN 1"/>
    <property type="match status" value="1"/>
</dbReference>
<dbReference type="InterPro" id="IPR001962">
    <property type="entry name" value="Asn_synthase"/>
</dbReference>
<dbReference type="InterPro" id="IPR014729">
    <property type="entry name" value="Rossmann-like_a/b/a_fold"/>
</dbReference>
<sequence>MCGICIFMKAGVTTDCGPPENLEKILQRRGPDASFHLSKHVKVSSKEEDEDVKLFLSGHTLQLQGPVTQQPMVDNHGNMLMWNGEIFAGEIKVDDEENDGLVLLSNLSSCSSDGDVLSVMSKVKGPWSFIYWQEDAQSLFFGRDFLGRRSLLWSCPGEDAWTFALSSVAQRPSLDCQVRWQEVPANGIYKLNITQQKFACSKVMLERFPWQQIATHTGVECETDCNTTRSGCESQIAANSHLENGICIKDITPLKLPSPVAPLNKCLPEDDFTPTPVEDCVDSFTVRDEMRLVAGQLIQVLGEAVRRRVQNVPLRTSRDSGLSWTFKDFQDRCLGEGSDKALRSSFPDDFETLNLQGQVDCIRHLPASVAILFSGGIDSMVLAALSDRYIPRNQSIDLLNVAFEQKKRPHINKTDETSEEEWDPFAVPDRITGRTGLKELQKLNPDRVWNFVEVDVSLEELKQVRNRRISDLIYPLISVLDDSIGCAMWFAARGTGVLSQTEDKDTQKYISTSKVVLSGLGADEQLAGYARHRTHFSTAGWEGLLSQLDMELGRISSRNMGRDDRIISDHGREARFPFLDEDVVSFINSLPIQLKADLTLPRGEGEKRLLRVAARQLGLTESTKLPKRAIQFGSRIAKLEDSSQKGSHVCERLTKAENLT</sequence>
<evidence type="ECO:0000313" key="7">
    <source>
        <dbReference type="Proteomes" id="UP001152320"/>
    </source>
</evidence>